<feature type="region of interest" description="Disordered" evidence="1">
    <location>
        <begin position="199"/>
        <end position="228"/>
    </location>
</feature>
<dbReference type="EMBL" id="LSRL02000014">
    <property type="protein sequence ID" value="TDG50630.1"/>
    <property type="molecule type" value="Genomic_DNA"/>
</dbReference>
<dbReference type="OMA" id="KSAKYYI"/>
<feature type="compositionally biased region" description="Polar residues" evidence="1">
    <location>
        <begin position="211"/>
        <end position="221"/>
    </location>
</feature>
<sequence length="345" mass="40627">MDNDVSGDTPEMEINVENINAKSEIILNDLRLLELIYMHPYLFSNAVDPHNDNDYEEWGWEQITNAFNCSYEGLDLSTPFSIDELRWRWDFLRPMCQSLKDKRSRLPTKLRSIMSKINQLMSAAPQMNFQENIPTQSFILEQIPFIERLPLSLQRPLEVEILNAIFMEERSEGISLDENETKLAQSEYEEFLKTIRVKELPNNETSRRNSIRNSTESNPDSSKAMASIANKHESAVVITKVQHPNSKPEPPKPQTEHPKHKPIQLFRQPLIIKEEPPDLFKVEQQELRKQLRDTSAQIQLHYVPLNKVMLYVKNVRVRVKRLDLVDYVRQSQRRQLRKCRVKMYK</sequence>
<protein>
    <recommendedName>
        <fullName evidence="4">Lethal hybrid rescue protein</fullName>
    </recommendedName>
</protein>
<keyword evidence="3" id="KW-1185">Reference proteome</keyword>
<dbReference type="AlphaFoldDB" id="A0A484BRE3"/>
<dbReference type="Proteomes" id="UP000295192">
    <property type="component" value="Unassembled WGS sequence"/>
</dbReference>
<evidence type="ECO:0000313" key="2">
    <source>
        <dbReference type="EMBL" id="TDG50630.1"/>
    </source>
</evidence>
<evidence type="ECO:0000313" key="3">
    <source>
        <dbReference type="Proteomes" id="UP000295192"/>
    </source>
</evidence>
<name>A0A484BRE3_DRONA</name>
<organism evidence="2 3">
    <name type="scientific">Drosophila navojoa</name>
    <name type="common">Fruit fly</name>
    <dbReference type="NCBI Taxonomy" id="7232"/>
    <lineage>
        <taxon>Eukaryota</taxon>
        <taxon>Metazoa</taxon>
        <taxon>Ecdysozoa</taxon>
        <taxon>Arthropoda</taxon>
        <taxon>Hexapoda</taxon>
        <taxon>Insecta</taxon>
        <taxon>Pterygota</taxon>
        <taxon>Neoptera</taxon>
        <taxon>Endopterygota</taxon>
        <taxon>Diptera</taxon>
        <taxon>Brachycera</taxon>
        <taxon>Muscomorpha</taxon>
        <taxon>Ephydroidea</taxon>
        <taxon>Drosophilidae</taxon>
        <taxon>Drosophila</taxon>
    </lineage>
</organism>
<evidence type="ECO:0000256" key="1">
    <source>
        <dbReference type="SAM" id="MobiDB-lite"/>
    </source>
</evidence>
<comment type="caution">
    <text evidence="2">The sequence shown here is derived from an EMBL/GenBank/DDBJ whole genome shotgun (WGS) entry which is preliminary data.</text>
</comment>
<dbReference type="OrthoDB" id="10262320at2759"/>
<reference evidence="2 3" key="1">
    <citation type="journal article" date="2019" name="J. Hered.">
        <title>An Improved Genome Assembly for Drosophila navojoa, the Basal Species in the mojavensis Cluster.</title>
        <authorList>
            <person name="Vanderlinde T."/>
            <person name="Dupim E.G."/>
            <person name="Nazario-Yepiz N.O."/>
            <person name="Carvalho A.B."/>
        </authorList>
    </citation>
    <scope>NUCLEOTIDE SEQUENCE [LARGE SCALE GENOMIC DNA]</scope>
    <source>
        <strain evidence="2">Navoj_Jal97</strain>
        <tissue evidence="2">Whole organism</tissue>
    </source>
</reference>
<evidence type="ECO:0008006" key="4">
    <source>
        <dbReference type="Google" id="ProtNLM"/>
    </source>
</evidence>
<feature type="region of interest" description="Disordered" evidence="1">
    <location>
        <begin position="240"/>
        <end position="259"/>
    </location>
</feature>
<dbReference type="STRING" id="7232.A0A484BRE3"/>
<proteinExistence type="predicted"/>
<accession>A0A484BRE3</accession>
<gene>
    <name evidence="2" type="ORF">AWZ03_002934</name>
</gene>
<dbReference type="KEGG" id="dnv:108652860"/>